<dbReference type="Pfam" id="PF20125">
    <property type="entry name" value="DUF6515"/>
    <property type="match status" value="1"/>
</dbReference>
<dbReference type="InterPro" id="IPR045398">
    <property type="entry name" value="DUF6515"/>
</dbReference>
<sequence length="266" mass="29969">MNRLFSAALLSILTIAAFSQPVSHRRVFVHPSTAPVVVHRAPVVVNRGPVVVNRSPVVVNRAPVIVSRPSVYYPYHGISYRFNCGYYYRPYGSYWRPAFPPIGLRVNFLPYGYMPMYVGPSLFYYNNGAYYRRYNDNSYEVVDPPMGATLSSLPGGAKRVTVNGEEFYELNGTYYKETTNEKGKTVYVVTGKHGEINNSVTPDSSEQNFIPQQGDIIDQLPDNCKTITLNGTTYYVSPDDIYYQSIDQDGTTRYEVVGKPDGNIQD</sequence>
<dbReference type="KEGG" id="pgin:FRZ67_09535"/>
<dbReference type="EMBL" id="CP042435">
    <property type="protein sequence ID" value="QEC67525.1"/>
    <property type="molecule type" value="Genomic_DNA"/>
</dbReference>
<dbReference type="AlphaFoldDB" id="A0A5B8V8N6"/>
<evidence type="ECO:0000313" key="2">
    <source>
        <dbReference type="EMBL" id="QEC67525.1"/>
    </source>
</evidence>
<accession>A0A5B8V8N6</accession>
<reference evidence="2 3" key="1">
    <citation type="journal article" date="2016" name="Int. J. Syst. Evol. Microbiol.">
        <title>Panacibacter ginsenosidivorans gen. nov., sp. nov., with ginsenoside converting activity isolated from soil of a ginseng field.</title>
        <authorList>
            <person name="Siddiqi M.Z."/>
            <person name="Muhammad Shafi S."/>
            <person name="Choi K.D."/>
            <person name="Im W.T."/>
        </authorList>
    </citation>
    <scope>NUCLEOTIDE SEQUENCE [LARGE SCALE GENOMIC DNA]</scope>
    <source>
        <strain evidence="2 3">Gsoil1550</strain>
    </source>
</reference>
<dbReference type="Proteomes" id="UP000321533">
    <property type="component" value="Chromosome"/>
</dbReference>
<organism evidence="2 3">
    <name type="scientific">Panacibacter ginsenosidivorans</name>
    <dbReference type="NCBI Taxonomy" id="1813871"/>
    <lineage>
        <taxon>Bacteria</taxon>
        <taxon>Pseudomonadati</taxon>
        <taxon>Bacteroidota</taxon>
        <taxon>Chitinophagia</taxon>
        <taxon>Chitinophagales</taxon>
        <taxon>Chitinophagaceae</taxon>
        <taxon>Panacibacter</taxon>
    </lineage>
</organism>
<evidence type="ECO:0000256" key="1">
    <source>
        <dbReference type="SAM" id="SignalP"/>
    </source>
</evidence>
<feature type="chain" id="PRO_5022962259" description="DUF3300 domain-containing protein" evidence="1">
    <location>
        <begin position="20"/>
        <end position="266"/>
    </location>
</feature>
<evidence type="ECO:0000313" key="3">
    <source>
        <dbReference type="Proteomes" id="UP000321533"/>
    </source>
</evidence>
<dbReference type="OrthoDB" id="660033at2"/>
<name>A0A5B8V8N6_9BACT</name>
<dbReference type="RefSeq" id="WP_147189332.1">
    <property type="nucleotide sequence ID" value="NZ_CP042435.1"/>
</dbReference>
<protein>
    <recommendedName>
        <fullName evidence="4">DUF3300 domain-containing protein</fullName>
    </recommendedName>
</protein>
<keyword evidence="3" id="KW-1185">Reference proteome</keyword>
<evidence type="ECO:0008006" key="4">
    <source>
        <dbReference type="Google" id="ProtNLM"/>
    </source>
</evidence>
<feature type="signal peptide" evidence="1">
    <location>
        <begin position="1"/>
        <end position="19"/>
    </location>
</feature>
<proteinExistence type="predicted"/>
<gene>
    <name evidence="2" type="ORF">FRZ67_09535</name>
</gene>
<keyword evidence="1" id="KW-0732">Signal</keyword>